<keyword evidence="5 6" id="KW-0949">S-adenosyl-L-methionine</keyword>
<feature type="region of interest" description="Disordered" evidence="7">
    <location>
        <begin position="218"/>
        <end position="306"/>
    </location>
</feature>
<dbReference type="PANTHER" id="PTHR20426">
    <property type="entry name" value="RIBOSOME BIOGENESIS PROTEIN TSR3 HOMOLOG"/>
    <property type="match status" value="1"/>
</dbReference>
<dbReference type="InterPro" id="IPR022968">
    <property type="entry name" value="Tsr3-like"/>
</dbReference>
<keyword evidence="1 6" id="KW-0963">Cytoplasm</keyword>
<dbReference type="GO" id="GO:0106388">
    <property type="term" value="F:rRNA small subunit aminocarboxypropyltransferase activity"/>
    <property type="evidence" value="ECO:0007669"/>
    <property type="project" value="UniProtKB-EC"/>
</dbReference>
<evidence type="ECO:0000256" key="5">
    <source>
        <dbReference type="ARBA" id="ARBA00022691"/>
    </source>
</evidence>
<sequence>MGRRKAQSGRDRRDTRHRQKNNSLEAFTQDMGETLTGEEGEPGDGSCPQARFPCPLAMWELGHCDPKRCTGRKLARKGFVRNLRLNQRFSGVILSPMATQYVSPADRAVVSQAGVAVIDCSWARLEDTPFAKMRGGRPRLLPHLVPVNPVNYGHPGKLSCVEAFAATFCIVGLPELAEQLLEKFKWGKGFLVVNRVPLEMYAASSDEASLLQAQSDWLTGQPEPEPADPFDVDSGKEFSNPNRPDFGRAAAGQGESSEDEEDEEDEEDDGEGMQAVRRPCSDEEPEPEPDPVEGTQPHVQSSGDVP</sequence>
<feature type="binding site" evidence="6">
    <location>
        <position position="141"/>
    </location>
    <ligand>
        <name>S-adenosyl-L-methionine</name>
        <dbReference type="ChEBI" id="CHEBI:59789"/>
    </ligand>
</feature>
<evidence type="ECO:0000256" key="2">
    <source>
        <dbReference type="ARBA" id="ARBA00022517"/>
    </source>
</evidence>
<evidence type="ECO:0000256" key="7">
    <source>
        <dbReference type="SAM" id="MobiDB-lite"/>
    </source>
</evidence>
<dbReference type="InterPro" id="IPR007177">
    <property type="entry name" value="Tsr3_C"/>
</dbReference>
<evidence type="ECO:0000256" key="6">
    <source>
        <dbReference type="HAMAP-Rule" id="MF_03146"/>
    </source>
</evidence>
<dbReference type="Pfam" id="PF04068">
    <property type="entry name" value="Fer4_RLI"/>
    <property type="match status" value="1"/>
</dbReference>
<evidence type="ECO:0000259" key="9">
    <source>
        <dbReference type="Pfam" id="PF04068"/>
    </source>
</evidence>
<evidence type="ECO:0000313" key="10">
    <source>
        <dbReference type="EMBL" id="AFP06860.1"/>
    </source>
</evidence>
<name>V9L5Q8_CALMI</name>
<feature type="compositionally biased region" description="Polar residues" evidence="7">
    <location>
        <begin position="297"/>
        <end position="306"/>
    </location>
</feature>
<protein>
    <recommendedName>
        <fullName evidence="6">18S rRNA aminocarboxypropyltransferase</fullName>
        <ecNumber evidence="6">2.5.1.157</ecNumber>
    </recommendedName>
</protein>
<feature type="domain" description="16S/18S rRNA aminocarboxypropyltransferase Tsr3 C-terminal" evidence="8">
    <location>
        <begin position="92"/>
        <end position="218"/>
    </location>
</feature>
<evidence type="ECO:0000256" key="3">
    <source>
        <dbReference type="ARBA" id="ARBA00022552"/>
    </source>
</evidence>
<dbReference type="HAMAP" id="MF_01116">
    <property type="entry name" value="TSR3"/>
    <property type="match status" value="1"/>
</dbReference>
<dbReference type="Pfam" id="PF04034">
    <property type="entry name" value="Ribo_biogen_C"/>
    <property type="match status" value="1"/>
</dbReference>
<dbReference type="EMBL" id="JW874343">
    <property type="protein sequence ID" value="AFP06860.1"/>
    <property type="molecule type" value="mRNA"/>
</dbReference>
<evidence type="ECO:0000256" key="4">
    <source>
        <dbReference type="ARBA" id="ARBA00022679"/>
    </source>
</evidence>
<keyword evidence="2 6" id="KW-0690">Ribosome biogenesis</keyword>
<evidence type="ECO:0000256" key="1">
    <source>
        <dbReference type="ARBA" id="ARBA00022490"/>
    </source>
</evidence>
<proteinExistence type="evidence at transcript level"/>
<comment type="similarity">
    <text evidence="6">Belongs to the TDD superfamily. TSR3 family.</text>
</comment>
<evidence type="ECO:0000259" key="8">
    <source>
        <dbReference type="Pfam" id="PF04034"/>
    </source>
</evidence>
<dbReference type="GO" id="GO:1904047">
    <property type="term" value="F:S-adenosyl-L-methionine binding"/>
    <property type="evidence" value="ECO:0007669"/>
    <property type="project" value="UniProtKB-UniRule"/>
</dbReference>
<comment type="catalytic activity">
    <reaction evidence="6">
        <text>N(1)-methylpseudouridine(1248) in human 18S rRNA + S-adenosyl-L-methionine = N(1)-methyl-N(3)-[(3S)-3-amino-3-carboxypropyl]pseudouridine(1248) in human 18S rRNA + S-methyl-5'-thioadenosine + H(+)</text>
        <dbReference type="Rhea" id="RHEA:63292"/>
        <dbReference type="Rhea" id="RHEA-COMP:11639"/>
        <dbReference type="Rhea" id="RHEA-COMP:16308"/>
        <dbReference type="ChEBI" id="CHEBI:15378"/>
        <dbReference type="ChEBI" id="CHEBI:17509"/>
        <dbReference type="ChEBI" id="CHEBI:59789"/>
        <dbReference type="ChEBI" id="CHEBI:74890"/>
        <dbReference type="ChEBI" id="CHEBI:146234"/>
    </reaction>
</comment>
<feature type="region of interest" description="Disordered" evidence="7">
    <location>
        <begin position="1"/>
        <end position="46"/>
    </location>
</feature>
<keyword evidence="3 6" id="KW-0698">rRNA processing</keyword>
<comment type="caution">
    <text evidence="6">Lacks conserved residue(s) required for the propagation of feature annotation.</text>
</comment>
<dbReference type="PANTHER" id="PTHR20426:SF0">
    <property type="entry name" value="18S RRNA AMINOCARBOXYPROPYLTRANSFERASE"/>
    <property type="match status" value="1"/>
</dbReference>
<dbReference type="AlphaFoldDB" id="V9L5Q8"/>
<comment type="subcellular location">
    <subcellularLocation>
        <location evidence="6">Cytoplasm</location>
    </subcellularLocation>
</comment>
<dbReference type="NCBIfam" id="NF002621">
    <property type="entry name" value="PRK02287.1"/>
    <property type="match status" value="1"/>
</dbReference>
<dbReference type="GO" id="GO:0030490">
    <property type="term" value="P:maturation of SSU-rRNA"/>
    <property type="evidence" value="ECO:0007669"/>
    <property type="project" value="TreeGrafter"/>
</dbReference>
<comment type="function">
    <text evidence="6">Aminocarboxypropyltransferase that catalyzes the aminocarboxypropyl transfer on pseudouridine at position 1248 (Psi1248) in 18S rRNA. It constitutes the last step in biosynthesis of the hypermodified N1-methyl-N3-(3-amino-3-carboxypropyl) pseudouridine (m1acp3-Psi) conserved in eukaryotic 18S rRNA.</text>
</comment>
<accession>V9L5Q8</accession>
<reference evidence="10" key="1">
    <citation type="journal article" date="2014" name="Nature">
        <title>Elephant shark genome provides unique insights into gnathostome evolution.</title>
        <authorList>
            <consortium name="International Elephant Shark Genome Sequencing Consortium"/>
            <person name="Venkatesh B."/>
            <person name="Lee A.P."/>
            <person name="Ravi V."/>
            <person name="Maurya A.K."/>
            <person name="Lian M.M."/>
            <person name="Swann J.B."/>
            <person name="Ohta Y."/>
            <person name="Flajnik M.F."/>
            <person name="Sutoh Y."/>
            <person name="Kasahara M."/>
            <person name="Hoon S."/>
            <person name="Gangu V."/>
            <person name="Roy S.W."/>
            <person name="Irimia M."/>
            <person name="Korzh V."/>
            <person name="Kondrychyn I."/>
            <person name="Lim Z.W."/>
            <person name="Tay B.H."/>
            <person name="Tohari S."/>
            <person name="Kong K.W."/>
            <person name="Ho S."/>
            <person name="Lorente-Galdos B."/>
            <person name="Quilez J."/>
            <person name="Marques-Bonet T."/>
            <person name="Raney B.J."/>
            <person name="Ingham P.W."/>
            <person name="Tay A."/>
            <person name="Hillier L.W."/>
            <person name="Minx P."/>
            <person name="Boehm T."/>
            <person name="Wilson R.K."/>
            <person name="Brenner S."/>
            <person name="Warren W.C."/>
        </authorList>
    </citation>
    <scope>NUCLEOTIDE SEQUENCE</scope>
    <source>
        <tissue evidence="10">Brain</tissue>
    </source>
</reference>
<keyword evidence="4 6" id="KW-0808">Transferase</keyword>
<dbReference type="GO" id="GO:0005737">
    <property type="term" value="C:cytoplasm"/>
    <property type="evidence" value="ECO:0007669"/>
    <property type="project" value="UniProtKB-SubCell"/>
</dbReference>
<feature type="compositionally biased region" description="Acidic residues" evidence="7">
    <location>
        <begin position="256"/>
        <end position="271"/>
    </location>
</feature>
<feature type="binding site" evidence="6">
    <location>
        <position position="118"/>
    </location>
    <ligand>
        <name>S-adenosyl-L-methionine</name>
        <dbReference type="ChEBI" id="CHEBI:59789"/>
    </ligand>
</feature>
<dbReference type="InterPro" id="IPR007209">
    <property type="entry name" value="RNaseL-inhib-like_metal-bd_dom"/>
</dbReference>
<comment type="catalytic activity">
    <reaction evidence="6">
        <text>an N(1)-methylpseudouridine in rRNA + S-adenosyl-L-methionine = N(1)-methyl-N(3)-[(3S)-3-amino-3-carboxypropyl]pseudouridine in rRNA + S-methyl-5'-thioadenosine + H(+)</text>
        <dbReference type="Rhea" id="RHEA:63296"/>
        <dbReference type="Rhea" id="RHEA-COMP:11634"/>
        <dbReference type="Rhea" id="RHEA-COMP:16310"/>
        <dbReference type="ChEBI" id="CHEBI:15378"/>
        <dbReference type="ChEBI" id="CHEBI:17509"/>
        <dbReference type="ChEBI" id="CHEBI:59789"/>
        <dbReference type="ChEBI" id="CHEBI:74890"/>
        <dbReference type="ChEBI" id="CHEBI:146234"/>
        <dbReference type="EC" id="2.5.1.157"/>
    </reaction>
</comment>
<feature type="binding site" evidence="6">
    <location>
        <position position="70"/>
    </location>
    <ligand>
        <name>S-adenosyl-L-methionine</name>
        <dbReference type="ChEBI" id="CHEBI:59789"/>
    </ligand>
</feature>
<dbReference type="GO" id="GO:0000455">
    <property type="term" value="P:enzyme-directed rRNA pseudouridine synthesis"/>
    <property type="evidence" value="ECO:0007669"/>
    <property type="project" value="UniProtKB-UniRule"/>
</dbReference>
<feature type="domain" description="RNase L inhibitor RLI-like possible metal-binding" evidence="9">
    <location>
        <begin position="55"/>
        <end position="88"/>
    </location>
</feature>
<dbReference type="EC" id="2.5.1.157" evidence="6"/>
<organism evidence="10">
    <name type="scientific">Callorhinchus milii</name>
    <name type="common">Ghost shark</name>
    <dbReference type="NCBI Taxonomy" id="7868"/>
    <lineage>
        <taxon>Eukaryota</taxon>
        <taxon>Metazoa</taxon>
        <taxon>Chordata</taxon>
        <taxon>Craniata</taxon>
        <taxon>Vertebrata</taxon>
        <taxon>Chondrichthyes</taxon>
        <taxon>Holocephali</taxon>
        <taxon>Chimaeriformes</taxon>
        <taxon>Callorhinchidae</taxon>
        <taxon>Callorhinchus</taxon>
    </lineage>
</organism>
<feature type="compositionally biased region" description="Acidic residues" evidence="7">
    <location>
        <begin position="282"/>
        <end position="291"/>
    </location>
</feature>